<evidence type="ECO:0000313" key="4">
    <source>
        <dbReference type="EMBL" id="PND36850.1"/>
    </source>
</evidence>
<evidence type="ECO:0000256" key="1">
    <source>
        <dbReference type="ARBA" id="ARBA00022679"/>
    </source>
</evidence>
<dbReference type="GO" id="GO:0006633">
    <property type="term" value="P:fatty acid biosynthetic process"/>
    <property type="evidence" value="ECO:0007669"/>
    <property type="project" value="TreeGrafter"/>
</dbReference>
<feature type="domain" description="Ketosynthase family 3 (KS3)" evidence="3">
    <location>
        <begin position="369"/>
        <end position="814"/>
    </location>
</feature>
<dbReference type="InterPro" id="IPR020841">
    <property type="entry name" value="PKS_Beta-ketoAc_synthase_dom"/>
</dbReference>
<name>A0A2N8KTU5_9BURK</name>
<sequence>MNASAAHLLGMGLRHANLPATQDWLDRLAAVRSACTGSGADHALPLHNLPPLPAEQRLPVSAGDLGQFGIPPIYRASIHRIQIHLLELAQEALQQAERAGVKLEREHCDVILVTALGLNRSHENEARAAALRWAAAGWRDHPDARALLELWRQDLEQGFTASSHDKVGEMASALAARVAAHFQLRGRVLALEARAEGGRAALAAALNCLSHGGSRQVLILGAQTLDSPLHERPDLTDTSTPELPTWRESACALLLGDVSAAHAGQMMLQLPPATPVCPRPAATVAAGPVVHIEGQVLPVQTVLGYGHAMQDLQALALAALAQAQAQAQAQTAGAGASRSPAVHAELGPQARLVLQAAGQPLPEQAGSETGPVAVVGCGSAFGDTRGNAEFWAALSQPGHRFRPLDPARHHCDPFLDPQARHSLAYYIEQASHAGLEPALHPHAASMHLARSVASEAWSAVAGLAPERLGRLQVICASNLTTPALRSAGAQALLPRVLERLDALGRLQGWNEALRQSLAHALHNQAQAERLPSAEDQGLATASGLGRAVVGDLPAQVLALEAACASSMAALDLAGLALRAGQVDTVLVLGVELPVNSSDLLLCAAQRMLAPGLMASFGIDASGFTPGDGAGAVLLMRKPQAEALGLPVLAQLLAFGASTDSKSMIAPNQAGQTQAMRRAFAALTTQGIGPSALQYVETHGTGTLIGDQVETASLAEVYAGATQGLALGALKSKFGHCFAAAGMASLIKTVLALAHERMPANHFERPLKPELEWPRLGLDPLFTERPWPRNPQQRRRAGINAFGTGGINYHLVLEEA</sequence>
<keyword evidence="1 2" id="KW-0808">Transferase</keyword>
<evidence type="ECO:0000313" key="5">
    <source>
        <dbReference type="Proteomes" id="UP000235916"/>
    </source>
</evidence>
<dbReference type="Pfam" id="PF02801">
    <property type="entry name" value="Ketoacyl-synt_C"/>
    <property type="match status" value="1"/>
</dbReference>
<dbReference type="InterPro" id="IPR050091">
    <property type="entry name" value="PKS_NRPS_Biosynth_Enz"/>
</dbReference>
<dbReference type="AlphaFoldDB" id="A0A2N8KTU5"/>
<dbReference type="InterPro" id="IPR014031">
    <property type="entry name" value="Ketoacyl_synth_C"/>
</dbReference>
<keyword evidence="5" id="KW-1185">Reference proteome</keyword>
<dbReference type="PANTHER" id="PTHR43775:SF51">
    <property type="entry name" value="INACTIVE PHENOLPHTHIOCEROL SYNTHESIS POLYKETIDE SYNTHASE TYPE I PKS1-RELATED"/>
    <property type="match status" value="1"/>
</dbReference>
<dbReference type="InterPro" id="IPR014030">
    <property type="entry name" value="Ketoacyl_synth_N"/>
</dbReference>
<dbReference type="SMART" id="SM00825">
    <property type="entry name" value="PKS_KS"/>
    <property type="match status" value="1"/>
</dbReference>
<comment type="caution">
    <text evidence="4">The sequence shown here is derived from an EMBL/GenBank/DDBJ whole genome shotgun (WGS) entry which is preliminary data.</text>
</comment>
<gene>
    <name evidence="4" type="ORF">C1O66_04390</name>
</gene>
<dbReference type="Gene3D" id="3.40.47.10">
    <property type="match status" value="2"/>
</dbReference>
<protein>
    <recommendedName>
        <fullName evidence="3">Ketosynthase family 3 (KS3) domain-containing protein</fullName>
    </recommendedName>
</protein>
<dbReference type="InterPro" id="IPR016039">
    <property type="entry name" value="Thiolase-like"/>
</dbReference>
<dbReference type="CDD" id="cd00833">
    <property type="entry name" value="PKS"/>
    <property type="match status" value="1"/>
</dbReference>
<reference evidence="4 5" key="1">
    <citation type="submission" date="2018-01" db="EMBL/GenBank/DDBJ databases">
        <title>Draft genome sequence of Paucibacter aquatile CR182 isolated from freshwater of the Nakdong River.</title>
        <authorList>
            <person name="Choi A."/>
            <person name="Chung E.J."/>
        </authorList>
    </citation>
    <scope>NUCLEOTIDE SEQUENCE [LARGE SCALE GENOMIC DNA]</scope>
    <source>
        <strain evidence="4 5">CR182</strain>
    </source>
</reference>
<dbReference type="RefSeq" id="WP_102766772.1">
    <property type="nucleotide sequence ID" value="NZ_POSP01000003.1"/>
</dbReference>
<dbReference type="EMBL" id="POSP01000003">
    <property type="protein sequence ID" value="PND36850.1"/>
    <property type="molecule type" value="Genomic_DNA"/>
</dbReference>
<dbReference type="Pfam" id="PF00109">
    <property type="entry name" value="ketoacyl-synt"/>
    <property type="match status" value="2"/>
</dbReference>
<organism evidence="4 5">
    <name type="scientific">Kinneretia aquatilis</name>
    <dbReference type="NCBI Taxonomy" id="2070761"/>
    <lineage>
        <taxon>Bacteria</taxon>
        <taxon>Pseudomonadati</taxon>
        <taxon>Pseudomonadota</taxon>
        <taxon>Betaproteobacteria</taxon>
        <taxon>Burkholderiales</taxon>
        <taxon>Sphaerotilaceae</taxon>
        <taxon>Roseateles</taxon>
    </lineage>
</organism>
<evidence type="ECO:0000259" key="3">
    <source>
        <dbReference type="PROSITE" id="PS52004"/>
    </source>
</evidence>
<accession>A0A2N8KTU5</accession>
<evidence type="ECO:0000256" key="2">
    <source>
        <dbReference type="RuleBase" id="RU003694"/>
    </source>
</evidence>
<dbReference type="GO" id="GO:0004312">
    <property type="term" value="F:fatty acid synthase activity"/>
    <property type="evidence" value="ECO:0007669"/>
    <property type="project" value="TreeGrafter"/>
</dbReference>
<dbReference type="OrthoDB" id="8566036at2"/>
<dbReference type="PANTHER" id="PTHR43775">
    <property type="entry name" value="FATTY ACID SYNTHASE"/>
    <property type="match status" value="1"/>
</dbReference>
<dbReference type="SUPFAM" id="SSF53901">
    <property type="entry name" value="Thiolase-like"/>
    <property type="match status" value="3"/>
</dbReference>
<dbReference type="Proteomes" id="UP000235916">
    <property type="component" value="Unassembled WGS sequence"/>
</dbReference>
<dbReference type="PROSITE" id="PS52004">
    <property type="entry name" value="KS3_2"/>
    <property type="match status" value="1"/>
</dbReference>
<comment type="similarity">
    <text evidence="2">Belongs to the thiolase-like superfamily. Beta-ketoacyl-ACP synthases family.</text>
</comment>
<proteinExistence type="inferred from homology"/>